<proteinExistence type="predicted"/>
<comment type="caution">
    <text evidence="2">The sequence shown here is derived from an EMBL/GenBank/DDBJ whole genome shotgun (WGS) entry which is preliminary data.</text>
</comment>
<feature type="transmembrane region" description="Helical" evidence="1">
    <location>
        <begin position="29"/>
        <end position="49"/>
    </location>
</feature>
<accession>A0A8K1C5P2</accession>
<evidence type="ECO:0000313" key="2">
    <source>
        <dbReference type="EMBL" id="TMW56905.1"/>
    </source>
</evidence>
<organism evidence="2 3">
    <name type="scientific">Pythium oligandrum</name>
    <name type="common">Mycoparasitic fungus</name>
    <dbReference type="NCBI Taxonomy" id="41045"/>
    <lineage>
        <taxon>Eukaryota</taxon>
        <taxon>Sar</taxon>
        <taxon>Stramenopiles</taxon>
        <taxon>Oomycota</taxon>
        <taxon>Peronosporomycetes</taxon>
        <taxon>Pythiales</taxon>
        <taxon>Pythiaceae</taxon>
        <taxon>Pythium</taxon>
    </lineage>
</organism>
<evidence type="ECO:0000256" key="1">
    <source>
        <dbReference type="SAM" id="Phobius"/>
    </source>
</evidence>
<keyword evidence="3" id="KW-1185">Reference proteome</keyword>
<sequence length="229" mass="25408">MRNAKYSRVPVDADGGRYRTQRNRGSCAMFFRLIMFHILNILLAGAGHLTVTIGFVLGVCLIPFCCVGLVVIRITLYLVGVLAEYDASLYNFVSTDDDYIYPVVPHEAESFSLSGLRLAPDLSSFSMEAFFVAFYLYAIKTVMASLSTISLALLMALPIVLADRNAYRDVSTLELVLISIALTLVGVGFMRFSAYLSRSATRFFCCEKFAIHSYATPSEPIYHAVKDQV</sequence>
<feature type="transmembrane region" description="Helical" evidence="1">
    <location>
        <begin position="134"/>
        <end position="161"/>
    </location>
</feature>
<gene>
    <name evidence="2" type="ORF">Poli38472_002830</name>
</gene>
<keyword evidence="1" id="KW-0472">Membrane</keyword>
<dbReference type="EMBL" id="SPLM01000144">
    <property type="protein sequence ID" value="TMW56905.1"/>
    <property type="molecule type" value="Genomic_DNA"/>
</dbReference>
<keyword evidence="1" id="KW-1133">Transmembrane helix</keyword>
<feature type="transmembrane region" description="Helical" evidence="1">
    <location>
        <begin position="55"/>
        <end position="79"/>
    </location>
</feature>
<dbReference type="OrthoDB" id="79466at2759"/>
<name>A0A8K1C5P2_PYTOL</name>
<reference evidence="2" key="1">
    <citation type="submission" date="2019-03" db="EMBL/GenBank/DDBJ databases">
        <title>Long read genome sequence of the mycoparasitic Pythium oligandrum ATCC 38472 isolated from sugarbeet rhizosphere.</title>
        <authorList>
            <person name="Gaulin E."/>
        </authorList>
    </citation>
    <scope>NUCLEOTIDE SEQUENCE</scope>
    <source>
        <strain evidence="2">ATCC 38472_TT</strain>
    </source>
</reference>
<protein>
    <recommendedName>
        <fullName evidence="4">Transmembrane protein</fullName>
    </recommendedName>
</protein>
<evidence type="ECO:0000313" key="3">
    <source>
        <dbReference type="Proteomes" id="UP000794436"/>
    </source>
</evidence>
<feature type="transmembrane region" description="Helical" evidence="1">
    <location>
        <begin position="173"/>
        <end position="192"/>
    </location>
</feature>
<dbReference type="Proteomes" id="UP000794436">
    <property type="component" value="Unassembled WGS sequence"/>
</dbReference>
<evidence type="ECO:0008006" key="4">
    <source>
        <dbReference type="Google" id="ProtNLM"/>
    </source>
</evidence>
<dbReference type="AlphaFoldDB" id="A0A8K1C5P2"/>
<keyword evidence="1" id="KW-0812">Transmembrane</keyword>